<dbReference type="Proteomes" id="UP000253303">
    <property type="component" value="Unassembled WGS sequence"/>
</dbReference>
<dbReference type="EMBL" id="QMEY01000030">
    <property type="protein sequence ID" value="RBQ14640.1"/>
    <property type="molecule type" value="Genomic_DNA"/>
</dbReference>
<reference evidence="1 3" key="1">
    <citation type="submission" date="2018-06" db="EMBL/GenBank/DDBJ databases">
        <title>Sphaerisporangium craniellae sp. nov., isolated from a marine sponge in the South China Sea.</title>
        <authorList>
            <person name="Li L."/>
        </authorList>
    </citation>
    <scope>NUCLEOTIDE SEQUENCE [LARGE SCALE GENOMIC DNA]</scope>
    <source>
        <strain evidence="1 3">LHW63015</strain>
    </source>
</reference>
<protein>
    <submittedName>
        <fullName evidence="1">IS256 family transposase</fullName>
    </submittedName>
</protein>
<gene>
    <name evidence="2" type="ORF">DP939_39200</name>
    <name evidence="1" type="ORF">DP939_41990</name>
</gene>
<sequence>MAADNSVTPQQWLTKQLQTDDPDMLRSMVKTMAEALMSAEAD</sequence>
<evidence type="ECO:0000313" key="1">
    <source>
        <dbReference type="EMBL" id="RBQ14248.1"/>
    </source>
</evidence>
<keyword evidence="3" id="KW-1185">Reference proteome</keyword>
<comment type="caution">
    <text evidence="1">The sequence shown here is derived from an EMBL/GenBank/DDBJ whole genome shotgun (WGS) entry which is preliminary data.</text>
</comment>
<dbReference type="AlphaFoldDB" id="A0A366LK13"/>
<dbReference type="EMBL" id="QMEY01000036">
    <property type="protein sequence ID" value="RBQ14248.1"/>
    <property type="molecule type" value="Genomic_DNA"/>
</dbReference>
<evidence type="ECO:0000313" key="2">
    <source>
        <dbReference type="EMBL" id="RBQ14640.1"/>
    </source>
</evidence>
<feature type="non-terminal residue" evidence="1">
    <location>
        <position position="42"/>
    </location>
</feature>
<name>A0A366LK13_9ACTN</name>
<organism evidence="1 3">
    <name type="scientific">Spongiactinospora rosea</name>
    <dbReference type="NCBI Taxonomy" id="2248750"/>
    <lineage>
        <taxon>Bacteria</taxon>
        <taxon>Bacillati</taxon>
        <taxon>Actinomycetota</taxon>
        <taxon>Actinomycetes</taxon>
        <taxon>Streptosporangiales</taxon>
        <taxon>Streptosporangiaceae</taxon>
        <taxon>Spongiactinospora</taxon>
    </lineage>
</organism>
<evidence type="ECO:0000313" key="3">
    <source>
        <dbReference type="Proteomes" id="UP000253303"/>
    </source>
</evidence>
<proteinExistence type="predicted"/>
<accession>A0A366LK13</accession>